<accession>A0ABU2MGB7</accession>
<dbReference type="SUPFAM" id="SSF56801">
    <property type="entry name" value="Acetyl-CoA synthetase-like"/>
    <property type="match status" value="1"/>
</dbReference>
<evidence type="ECO:0000313" key="3">
    <source>
        <dbReference type="Proteomes" id="UP001183390"/>
    </source>
</evidence>
<feature type="domain" description="AMP-dependent synthetase/ligase" evidence="1">
    <location>
        <begin position="17"/>
        <end position="109"/>
    </location>
</feature>
<dbReference type="InterPro" id="IPR000873">
    <property type="entry name" value="AMP-dep_synth/lig_dom"/>
</dbReference>
<dbReference type="Pfam" id="PF00501">
    <property type="entry name" value="AMP-binding"/>
    <property type="match status" value="1"/>
</dbReference>
<protein>
    <submittedName>
        <fullName evidence="2">TIGR03089 family protein</fullName>
    </submittedName>
</protein>
<comment type="caution">
    <text evidence="2">The sequence shown here is derived from an EMBL/GenBank/DDBJ whole genome shotgun (WGS) entry which is preliminary data.</text>
</comment>
<dbReference type="InterPro" id="IPR042099">
    <property type="entry name" value="ANL_N_sf"/>
</dbReference>
<keyword evidence="3" id="KW-1185">Reference proteome</keyword>
<dbReference type="Proteomes" id="UP001183390">
    <property type="component" value="Unassembled WGS sequence"/>
</dbReference>
<reference evidence="3" key="1">
    <citation type="submission" date="2023-07" db="EMBL/GenBank/DDBJ databases">
        <title>30 novel species of actinomycetes from the DSMZ collection.</title>
        <authorList>
            <person name="Nouioui I."/>
        </authorList>
    </citation>
    <scope>NUCLEOTIDE SEQUENCE [LARGE SCALE GENOMIC DNA]</scope>
    <source>
        <strain evidence="3">DSM 44743</strain>
    </source>
</reference>
<evidence type="ECO:0000259" key="1">
    <source>
        <dbReference type="Pfam" id="PF00501"/>
    </source>
</evidence>
<dbReference type="RefSeq" id="WP_311514096.1">
    <property type="nucleotide sequence ID" value="NZ_JAVREP010000025.1"/>
</dbReference>
<gene>
    <name evidence="2" type="ORF">RM479_24695</name>
</gene>
<evidence type="ECO:0000313" key="2">
    <source>
        <dbReference type="EMBL" id="MDT0331617.1"/>
    </source>
</evidence>
<dbReference type="NCBIfam" id="TIGR03089">
    <property type="entry name" value="TIGR03089 family protein"/>
    <property type="match status" value="1"/>
</dbReference>
<dbReference type="Gene3D" id="3.40.50.12780">
    <property type="entry name" value="N-terminal domain of ligase-like"/>
    <property type="match status" value="1"/>
</dbReference>
<dbReference type="InterPro" id="IPR017523">
    <property type="entry name" value="Rv3268"/>
</dbReference>
<dbReference type="EMBL" id="JAVREP010000025">
    <property type="protein sequence ID" value="MDT0331617.1"/>
    <property type="molecule type" value="Genomic_DNA"/>
</dbReference>
<organism evidence="2 3">
    <name type="scientific">Nocardiopsis lambiniae</name>
    <dbReference type="NCBI Taxonomy" id="3075539"/>
    <lineage>
        <taxon>Bacteria</taxon>
        <taxon>Bacillati</taxon>
        <taxon>Actinomycetota</taxon>
        <taxon>Actinomycetes</taxon>
        <taxon>Streptosporangiales</taxon>
        <taxon>Nocardiopsidaceae</taxon>
        <taxon>Nocardiopsis</taxon>
    </lineage>
</organism>
<sequence length="271" mass="28729">MSETPAQLWRDLVAADPTRPFTTSYDASGGRVELSRATFDNWVSKTANMLVDGFGAQPGDRVVLALPVHWQSLVWLTACWSVGAIAEIATGPDLPEGALVAVADADRLEAALDSGAEEVVGTSLHPLGLPLREVPPMVQDYSVEVRAHGDRFSPYPVDPGTPALRVDADRSGADLVADARSRAERWGLTDADRMALFAASDEPLRSLGQGAELLLGPMAAGAPIVLTPFPAETDAESVRKRLESERVTVMAAGGGGTVFGDLPFRRISLTD</sequence>
<proteinExistence type="predicted"/>
<name>A0ABU2MGB7_9ACTN</name>